<proteinExistence type="predicted"/>
<dbReference type="SUPFAM" id="SSF57625">
    <property type="entry name" value="Invertebrate chitin-binding proteins"/>
    <property type="match status" value="4"/>
</dbReference>
<evidence type="ECO:0000256" key="5">
    <source>
        <dbReference type="ARBA" id="ARBA00023180"/>
    </source>
</evidence>
<dbReference type="Pfam" id="PF01607">
    <property type="entry name" value="CBM_14"/>
    <property type="match status" value="3"/>
</dbReference>
<dbReference type="InterPro" id="IPR036508">
    <property type="entry name" value="Chitin-bd_dom_sf"/>
</dbReference>
<keyword evidence="4" id="KW-1015">Disulfide bond</keyword>
<dbReference type="EMBL" id="GBXI01003103">
    <property type="protein sequence ID" value="JAD11189.1"/>
    <property type="molecule type" value="Transcribed_RNA"/>
</dbReference>
<dbReference type="SMART" id="SM00494">
    <property type="entry name" value="ChtBD2"/>
    <property type="match status" value="5"/>
</dbReference>
<dbReference type="GO" id="GO:0008061">
    <property type="term" value="F:chitin binding"/>
    <property type="evidence" value="ECO:0007669"/>
    <property type="project" value="UniProtKB-KW"/>
</dbReference>
<organism evidence="8">
    <name type="scientific">Zeugodacus cucurbitae</name>
    <name type="common">Melon fruit fly</name>
    <name type="synonym">Bactrocera cucurbitae</name>
    <dbReference type="NCBI Taxonomy" id="28588"/>
    <lineage>
        <taxon>Eukaryota</taxon>
        <taxon>Metazoa</taxon>
        <taxon>Ecdysozoa</taxon>
        <taxon>Arthropoda</taxon>
        <taxon>Hexapoda</taxon>
        <taxon>Insecta</taxon>
        <taxon>Pterygota</taxon>
        <taxon>Neoptera</taxon>
        <taxon>Endopterygota</taxon>
        <taxon>Diptera</taxon>
        <taxon>Brachycera</taxon>
        <taxon>Muscomorpha</taxon>
        <taxon>Tephritoidea</taxon>
        <taxon>Tephritidae</taxon>
        <taxon>Zeugodacus</taxon>
        <taxon>Zeugodacus</taxon>
    </lineage>
</organism>
<dbReference type="PANTHER" id="PTHR23301:SF106">
    <property type="entry name" value="CHITIN-BINDING TYPE-2 DOMAIN-CONTAINING PROTEIN-RELATED"/>
    <property type="match status" value="1"/>
</dbReference>
<keyword evidence="2" id="KW-0732">Signal</keyword>
<keyword evidence="3" id="KW-0677">Repeat</keyword>
<feature type="domain" description="Chitin-binding type-2" evidence="7">
    <location>
        <begin position="262"/>
        <end position="326"/>
    </location>
</feature>
<dbReference type="Gene3D" id="2.170.140.10">
    <property type="entry name" value="Chitin binding domain"/>
    <property type="match status" value="2"/>
</dbReference>
<evidence type="ECO:0000256" key="1">
    <source>
        <dbReference type="ARBA" id="ARBA00022669"/>
    </source>
</evidence>
<keyword evidence="6" id="KW-1133">Transmembrane helix</keyword>
<protein>
    <submittedName>
        <fullName evidence="8">Peritrophin-44</fullName>
    </submittedName>
</protein>
<reference evidence="8" key="1">
    <citation type="submission" date="2014-11" db="EMBL/GenBank/DDBJ databases">
        <authorList>
            <person name="Geib S."/>
        </authorList>
    </citation>
    <scope>NUCLEOTIDE SEQUENCE</scope>
</reference>
<feature type="domain" description="Chitin-binding type-2" evidence="7">
    <location>
        <begin position="194"/>
        <end position="250"/>
    </location>
</feature>
<dbReference type="AlphaFoldDB" id="A0A0A1XIH6"/>
<feature type="transmembrane region" description="Helical" evidence="6">
    <location>
        <begin position="34"/>
        <end position="54"/>
    </location>
</feature>
<evidence type="ECO:0000259" key="7">
    <source>
        <dbReference type="PROSITE" id="PS50940"/>
    </source>
</evidence>
<evidence type="ECO:0000256" key="2">
    <source>
        <dbReference type="ARBA" id="ARBA00022729"/>
    </source>
</evidence>
<evidence type="ECO:0000256" key="4">
    <source>
        <dbReference type="ARBA" id="ARBA00023157"/>
    </source>
</evidence>
<dbReference type="GO" id="GO:0005576">
    <property type="term" value="C:extracellular region"/>
    <property type="evidence" value="ECO:0007669"/>
    <property type="project" value="InterPro"/>
</dbReference>
<feature type="domain" description="Chitin-binding type-2" evidence="7">
    <location>
        <begin position="78"/>
        <end position="134"/>
    </location>
</feature>
<dbReference type="PROSITE" id="PS50940">
    <property type="entry name" value="CHIT_BIND_II"/>
    <property type="match status" value="4"/>
</dbReference>
<dbReference type="InterPro" id="IPR051940">
    <property type="entry name" value="Chitin_bind-dev_reg"/>
</dbReference>
<keyword evidence="1" id="KW-0147">Chitin-binding</keyword>
<gene>
    <name evidence="8" type="primary">PE44_3</name>
    <name evidence="8" type="ORF">g.57152</name>
</gene>
<evidence type="ECO:0000313" key="8">
    <source>
        <dbReference type="EMBL" id="JAD11189.1"/>
    </source>
</evidence>
<keyword evidence="6" id="KW-0472">Membrane</keyword>
<reference evidence="8" key="2">
    <citation type="journal article" date="2015" name="Gigascience">
        <title>Reconstructing a comprehensive transcriptome assembly of a white-pupal translocated strain of the pest fruit fly Bactrocera cucurbitae.</title>
        <authorList>
            <person name="Sim S.B."/>
            <person name="Calla B."/>
            <person name="Hall B."/>
            <person name="DeRego T."/>
            <person name="Geib S.M."/>
        </authorList>
    </citation>
    <scope>NUCLEOTIDE SEQUENCE</scope>
</reference>
<feature type="non-terminal residue" evidence="8">
    <location>
        <position position="1"/>
    </location>
</feature>
<dbReference type="PANTHER" id="PTHR23301">
    <property type="entry name" value="CHITIN BINDING PERITROPHIN-A"/>
    <property type="match status" value="1"/>
</dbReference>
<evidence type="ECO:0000256" key="3">
    <source>
        <dbReference type="ARBA" id="ARBA00022737"/>
    </source>
</evidence>
<dbReference type="InterPro" id="IPR002557">
    <property type="entry name" value="Chitin-bd_dom"/>
</dbReference>
<name>A0A0A1XIH6_ZEUCU</name>
<keyword evidence="6" id="KW-0812">Transmembrane</keyword>
<sequence>VAIVPARHRAASNHLNNLKGQRKNNKERNTKMRGLLATITMAKMLLILFGLMIIHQDVVDAARAAGAVGTANAVVTMNNTCAYYVGYIANPENCQGWGLCEGGILKATGNCGKGMLYDSRKGICNYASKVQCNTSPADVCANTADDTFIADPTSCSKYCFCSNKALIGCKSCNNNQLFNPSQSQCVNSYACPVNSNCRLVPNNQFVGLPGKNCGKYLRCLDGSGTLGTCPNGLFFNGISGKCQNTNPCGATTITPSALPPDTAMCKTSYSAAKGGLQYFPDSDTCFGYYTCENQQGIGVWRPCQYTFQFDSVSKVCVQSTQTKCTHNRCANINLKFVTDTSSPQCTKYFVCNNGQQSTKSVACPADFPHFDEVNQACSKTNPSYPICN</sequence>
<feature type="domain" description="Chitin-binding type-2" evidence="7">
    <location>
        <begin position="137"/>
        <end position="193"/>
    </location>
</feature>
<evidence type="ECO:0000256" key="6">
    <source>
        <dbReference type="SAM" id="Phobius"/>
    </source>
</evidence>
<keyword evidence="5" id="KW-0325">Glycoprotein</keyword>
<accession>A0A0A1XIH6</accession>